<dbReference type="AlphaFoldDB" id="A0A1H2ZBD7"/>
<dbReference type="RefSeq" id="WP_093034058.1">
    <property type="nucleotide sequence ID" value="NZ_FNNZ01000015.1"/>
</dbReference>
<dbReference type="EMBL" id="FNNZ01000015">
    <property type="protein sequence ID" value="SDX14089.1"/>
    <property type="molecule type" value="Genomic_DNA"/>
</dbReference>
<keyword evidence="1" id="KW-0472">Membrane</keyword>
<reference evidence="3" key="1">
    <citation type="submission" date="2016-10" db="EMBL/GenBank/DDBJ databases">
        <authorList>
            <person name="Varghese N."/>
            <person name="Submissions S."/>
        </authorList>
    </citation>
    <scope>NUCLEOTIDE SEQUENCE [LARGE SCALE GENOMIC DNA]</scope>
    <source>
        <strain evidence="3">DSM 217</strain>
    </source>
</reference>
<sequence length="192" mass="21987">MNRSIVRREVLPFLVMFGSLIVATAMTDALLHALDLYWIGRYLGIPGTILILLSFGYSMRKRKLIRFGQPKRLLQLHEILAWLGVLMILVHAGVHVYAILPWLALIAMLINVASGMTGQYLLDRSRRRLGTKRETYSQRGVAAGEVEKEVFWDAVTVDVMKQWRTIHIPITMAFGVLGLAHILSILFFWQWQ</sequence>
<name>A0A1H2ZBD7_THIRO</name>
<dbReference type="STRING" id="1058.SAMN05421783_11514"/>
<dbReference type="Proteomes" id="UP000198816">
    <property type="component" value="Unassembled WGS sequence"/>
</dbReference>
<organism evidence="2 3">
    <name type="scientific">Thiocapsa roseopersicina</name>
    <dbReference type="NCBI Taxonomy" id="1058"/>
    <lineage>
        <taxon>Bacteria</taxon>
        <taxon>Pseudomonadati</taxon>
        <taxon>Pseudomonadota</taxon>
        <taxon>Gammaproteobacteria</taxon>
        <taxon>Chromatiales</taxon>
        <taxon>Chromatiaceae</taxon>
        <taxon>Thiocapsa</taxon>
    </lineage>
</organism>
<accession>A0A1H2ZBD7</accession>
<feature type="transmembrane region" description="Helical" evidence="1">
    <location>
        <begin position="39"/>
        <end position="58"/>
    </location>
</feature>
<keyword evidence="1" id="KW-0812">Transmembrane</keyword>
<proteinExistence type="predicted"/>
<evidence type="ECO:0000313" key="2">
    <source>
        <dbReference type="EMBL" id="SDX14089.1"/>
    </source>
</evidence>
<protein>
    <recommendedName>
        <fullName evidence="4">Ferric reductase like transmembrane component</fullName>
    </recommendedName>
</protein>
<feature type="transmembrane region" description="Helical" evidence="1">
    <location>
        <begin position="12"/>
        <end position="33"/>
    </location>
</feature>
<keyword evidence="3" id="KW-1185">Reference proteome</keyword>
<feature type="transmembrane region" description="Helical" evidence="1">
    <location>
        <begin position="170"/>
        <end position="191"/>
    </location>
</feature>
<gene>
    <name evidence="2" type="ORF">SAMN05421783_11514</name>
</gene>
<keyword evidence="1" id="KW-1133">Transmembrane helix</keyword>
<evidence type="ECO:0000256" key="1">
    <source>
        <dbReference type="SAM" id="Phobius"/>
    </source>
</evidence>
<feature type="transmembrane region" description="Helical" evidence="1">
    <location>
        <begin position="79"/>
        <end position="97"/>
    </location>
</feature>
<dbReference type="OrthoDB" id="5763267at2"/>
<feature type="transmembrane region" description="Helical" evidence="1">
    <location>
        <begin position="103"/>
        <end position="122"/>
    </location>
</feature>
<evidence type="ECO:0000313" key="3">
    <source>
        <dbReference type="Proteomes" id="UP000198816"/>
    </source>
</evidence>
<evidence type="ECO:0008006" key="4">
    <source>
        <dbReference type="Google" id="ProtNLM"/>
    </source>
</evidence>